<protein>
    <submittedName>
        <fullName evidence="2">Uncharacterized protein</fullName>
    </submittedName>
</protein>
<evidence type="ECO:0000313" key="3">
    <source>
        <dbReference type="Proteomes" id="UP000615446"/>
    </source>
</evidence>
<dbReference type="Proteomes" id="UP000615446">
    <property type="component" value="Unassembled WGS sequence"/>
</dbReference>
<evidence type="ECO:0000256" key="1">
    <source>
        <dbReference type="SAM" id="MobiDB-lite"/>
    </source>
</evidence>
<evidence type="ECO:0000313" key="2">
    <source>
        <dbReference type="EMBL" id="GES92932.1"/>
    </source>
</evidence>
<gene>
    <name evidence="2" type="ORF">RCL2_001969100</name>
</gene>
<accession>A0A8H3QVF9</accession>
<feature type="region of interest" description="Disordered" evidence="1">
    <location>
        <begin position="1"/>
        <end position="30"/>
    </location>
</feature>
<organism evidence="2 3">
    <name type="scientific">Rhizophagus clarus</name>
    <dbReference type="NCBI Taxonomy" id="94130"/>
    <lineage>
        <taxon>Eukaryota</taxon>
        <taxon>Fungi</taxon>
        <taxon>Fungi incertae sedis</taxon>
        <taxon>Mucoromycota</taxon>
        <taxon>Glomeromycotina</taxon>
        <taxon>Glomeromycetes</taxon>
        <taxon>Glomerales</taxon>
        <taxon>Glomeraceae</taxon>
        <taxon>Rhizophagus</taxon>
    </lineage>
</organism>
<comment type="caution">
    <text evidence="2">The sequence shown here is derived from an EMBL/GenBank/DDBJ whole genome shotgun (WGS) entry which is preliminary data.</text>
</comment>
<dbReference type="EMBL" id="BLAL01000218">
    <property type="protein sequence ID" value="GES92932.1"/>
    <property type="molecule type" value="Genomic_DNA"/>
</dbReference>
<reference evidence="2" key="1">
    <citation type="submission" date="2019-10" db="EMBL/GenBank/DDBJ databases">
        <title>Conservation and host-specific expression of non-tandemly repeated heterogenous ribosome RNA gene in arbuscular mycorrhizal fungi.</title>
        <authorList>
            <person name="Maeda T."/>
            <person name="Kobayashi Y."/>
            <person name="Nakagawa T."/>
            <person name="Ezawa T."/>
            <person name="Yamaguchi K."/>
            <person name="Bino T."/>
            <person name="Nishimoto Y."/>
            <person name="Shigenobu S."/>
            <person name="Kawaguchi M."/>
        </authorList>
    </citation>
    <scope>NUCLEOTIDE SEQUENCE</scope>
    <source>
        <strain evidence="2">HR1</strain>
    </source>
</reference>
<proteinExistence type="predicted"/>
<sequence>MSSNRKLRSSSTSKLEFSITQNTYGLPEGPTAEEIVREILPQTQVKRQRHSSASLNDDNMEEVSKFSTNKVPIAKQIQPEPEILIIEEKNQTNTTNNNDKAINSIKTKNWSQQVNLCYDYKFDPLTEISNELENIDTDIPTKGKNKEQNEIHTTTEIEIININNNERNLSEEFRAFTLKKFFKSYTNKQIHTCIRDKFATTENYKFAKSIITKNNGIEIVIVSFYSKVTRDAIHGIILSNFPATFWKYEPTELTTIINAELEELERHIIKIINVPKHYTIDDIFNIFKLLDKINEITPFTSRKRNIQPPKNLA</sequence>
<dbReference type="AlphaFoldDB" id="A0A8H3QVF9"/>
<name>A0A8H3QVF9_9GLOM</name>